<proteinExistence type="predicted"/>
<evidence type="ECO:0000256" key="3">
    <source>
        <dbReference type="ARBA" id="ARBA00022729"/>
    </source>
</evidence>
<feature type="chain" id="PRO_5012734228" description="AA1-like domain-containing protein" evidence="6">
    <location>
        <begin position="17"/>
        <end position="162"/>
    </location>
</feature>
<comment type="caution">
    <text evidence="5">Lacks conserved residue(s) required for the propagation of feature annotation.</text>
</comment>
<evidence type="ECO:0000313" key="9">
    <source>
        <dbReference type="Proteomes" id="UP000193240"/>
    </source>
</evidence>
<keyword evidence="2" id="KW-0964">Secreted</keyword>
<evidence type="ECO:0000256" key="2">
    <source>
        <dbReference type="ARBA" id="ARBA00022525"/>
    </source>
</evidence>
<dbReference type="OrthoDB" id="3928926at2759"/>
<gene>
    <name evidence="8" type="ORF">B5807_08141</name>
</gene>
<dbReference type="GO" id="GO:0005576">
    <property type="term" value="C:extracellular region"/>
    <property type="evidence" value="ECO:0007669"/>
    <property type="project" value="UniProtKB-SubCell"/>
</dbReference>
<keyword evidence="9" id="KW-1185">Reference proteome</keyword>
<dbReference type="EMBL" id="KZ107852">
    <property type="protein sequence ID" value="OSS46111.1"/>
    <property type="molecule type" value="Genomic_DNA"/>
</dbReference>
<feature type="domain" description="AA1-like" evidence="7">
    <location>
        <begin position="39"/>
        <end position="154"/>
    </location>
</feature>
<reference evidence="8 9" key="1">
    <citation type="journal article" date="2017" name="Genome Announc.">
        <title>Genome sequence of the saprophytic ascomycete Epicoccum nigrum ICMP 19927 strain isolated from New Zealand.</title>
        <authorList>
            <person name="Fokin M."/>
            <person name="Fleetwood D."/>
            <person name="Weir B.S."/>
            <person name="Villas-Boas S.G."/>
        </authorList>
    </citation>
    <scope>NUCLEOTIDE SEQUENCE [LARGE SCALE GENOMIC DNA]</scope>
    <source>
        <strain evidence="8 9">ICMP 19927</strain>
    </source>
</reference>
<protein>
    <recommendedName>
        <fullName evidence="7">AA1-like domain-containing protein</fullName>
    </recommendedName>
</protein>
<dbReference type="CDD" id="cd12798">
    <property type="entry name" value="Alt_A1"/>
    <property type="match status" value="1"/>
</dbReference>
<accession>A0A1Y2LQD2</accession>
<dbReference type="Gene3D" id="2.40.350.20">
    <property type="match status" value="1"/>
</dbReference>
<feature type="disulfide bond" evidence="5">
    <location>
        <begin position="129"/>
        <end position="141"/>
    </location>
</feature>
<evidence type="ECO:0000256" key="6">
    <source>
        <dbReference type="SAM" id="SignalP"/>
    </source>
</evidence>
<dbReference type="Pfam" id="PF16541">
    <property type="entry name" value="AltA1"/>
    <property type="match status" value="1"/>
</dbReference>
<sequence length="162" mass="16819">MQFFTVASALFAAALAAPAPQTSDCPNPAHCGGSPPDPSTYENIDISDFYVRKNNGIQNAGFKLTGKNATDLSCTIGATDLPSNVVTCGDSDYRFGLTKGDTTEFGLAIYHQTSPFAGLWAIGDAPTYCHAGGNGPDDFVCQQTGPTTIVIVGQNYPGGADN</sequence>
<evidence type="ECO:0000259" key="7">
    <source>
        <dbReference type="PROSITE" id="PS51895"/>
    </source>
</evidence>
<evidence type="ECO:0000256" key="5">
    <source>
        <dbReference type="PROSITE-ProRule" id="PRU01243"/>
    </source>
</evidence>
<organism evidence="8 9">
    <name type="scientific">Epicoccum nigrum</name>
    <name type="common">Soil fungus</name>
    <name type="synonym">Epicoccum purpurascens</name>
    <dbReference type="NCBI Taxonomy" id="105696"/>
    <lineage>
        <taxon>Eukaryota</taxon>
        <taxon>Fungi</taxon>
        <taxon>Dikarya</taxon>
        <taxon>Ascomycota</taxon>
        <taxon>Pezizomycotina</taxon>
        <taxon>Dothideomycetes</taxon>
        <taxon>Pleosporomycetidae</taxon>
        <taxon>Pleosporales</taxon>
        <taxon>Pleosporineae</taxon>
        <taxon>Didymellaceae</taxon>
        <taxon>Epicoccum</taxon>
    </lineage>
</organism>
<name>A0A1Y2LQD2_EPING</name>
<evidence type="ECO:0000256" key="4">
    <source>
        <dbReference type="ARBA" id="ARBA00023157"/>
    </source>
</evidence>
<feature type="signal peptide" evidence="6">
    <location>
        <begin position="1"/>
        <end position="16"/>
    </location>
</feature>
<keyword evidence="4 5" id="KW-1015">Disulfide bond</keyword>
<keyword evidence="3 6" id="KW-0732">Signal</keyword>
<dbReference type="AlphaFoldDB" id="A0A1Y2LQD2"/>
<evidence type="ECO:0000256" key="1">
    <source>
        <dbReference type="ARBA" id="ARBA00004613"/>
    </source>
</evidence>
<dbReference type="Proteomes" id="UP000193240">
    <property type="component" value="Unassembled WGS sequence"/>
</dbReference>
<evidence type="ECO:0000313" key="8">
    <source>
        <dbReference type="EMBL" id="OSS46111.1"/>
    </source>
</evidence>
<dbReference type="PROSITE" id="PS51895">
    <property type="entry name" value="AA1"/>
    <property type="match status" value="1"/>
</dbReference>
<dbReference type="OMA" id="GPADEIC"/>
<comment type="subcellular location">
    <subcellularLocation>
        <location evidence="1">Secreted</location>
    </subcellularLocation>
</comment>
<dbReference type="InterPro" id="IPR032382">
    <property type="entry name" value="AltA1"/>
</dbReference>
<dbReference type="InParanoid" id="A0A1Y2LQD2"/>